<dbReference type="EMBL" id="AEPD01000015">
    <property type="protein sequence ID" value="EFU31297.1"/>
    <property type="molecule type" value="Genomic_DNA"/>
</dbReference>
<evidence type="ECO:0000313" key="2">
    <source>
        <dbReference type="EMBL" id="EFU31297.1"/>
    </source>
</evidence>
<feature type="region of interest" description="Disordered" evidence="1">
    <location>
        <begin position="1"/>
        <end position="39"/>
    </location>
</feature>
<reference evidence="2 3" key="1">
    <citation type="submission" date="2010-10" db="EMBL/GenBank/DDBJ databases">
        <authorList>
            <person name="Muzny D."/>
            <person name="Qin X."/>
            <person name="Deng J."/>
            <person name="Jiang H."/>
            <person name="Liu Y."/>
            <person name="Qu J."/>
            <person name="Song X.-Z."/>
            <person name="Zhang L."/>
            <person name="Thornton R."/>
            <person name="Coyle M."/>
            <person name="Francisco L."/>
            <person name="Jackson L."/>
            <person name="Javaid M."/>
            <person name="Korchina V."/>
            <person name="Kovar C."/>
            <person name="Mata R."/>
            <person name="Mathew T."/>
            <person name="Ngo R."/>
            <person name="Nguyen L."/>
            <person name="Nguyen N."/>
            <person name="Okwuonu G."/>
            <person name="Ongeri F."/>
            <person name="Pham C."/>
            <person name="Simmons D."/>
            <person name="Wilczek-Boney K."/>
            <person name="Hale W."/>
            <person name="Jakkamsetti A."/>
            <person name="Pham P."/>
            <person name="Ruth R."/>
            <person name="San Lucas F."/>
            <person name="Warren J."/>
            <person name="Zhang J."/>
            <person name="Zhao Z."/>
            <person name="Zhou C."/>
            <person name="Zhu D."/>
            <person name="Lee S."/>
            <person name="Bess C."/>
            <person name="Blankenburg K."/>
            <person name="Forbes L."/>
            <person name="Fu Q."/>
            <person name="Gubbala S."/>
            <person name="Hirani K."/>
            <person name="Jayaseelan J.C."/>
            <person name="Lara F."/>
            <person name="Munidasa M."/>
            <person name="Palculict T."/>
            <person name="Patil S."/>
            <person name="Pu L.-L."/>
            <person name="Saada N."/>
            <person name="Tang L."/>
            <person name="Weissenberger G."/>
            <person name="Zhu Y."/>
            <person name="Hemphill L."/>
            <person name="Shang Y."/>
            <person name="Youmans B."/>
            <person name="Ayvaz T."/>
            <person name="Ross M."/>
            <person name="Santibanez J."/>
            <person name="Aqrawi P."/>
            <person name="Gross S."/>
            <person name="Joshi V."/>
            <person name="Fowler G."/>
            <person name="Nazareth L."/>
            <person name="Reid J."/>
            <person name="Worley K."/>
            <person name="Petrosino J."/>
            <person name="Highlander S."/>
            <person name="Gibbs R."/>
        </authorList>
    </citation>
    <scope>NUCLEOTIDE SEQUENCE [LARGE SCALE GENOMIC DNA]</scope>
    <source>
        <strain evidence="2 3">ATCC 33574</strain>
    </source>
</reference>
<organism evidence="2 3">
    <name type="scientific">Segatella buccae ATCC 33574</name>
    <dbReference type="NCBI Taxonomy" id="873513"/>
    <lineage>
        <taxon>Bacteria</taxon>
        <taxon>Pseudomonadati</taxon>
        <taxon>Bacteroidota</taxon>
        <taxon>Bacteroidia</taxon>
        <taxon>Bacteroidales</taxon>
        <taxon>Prevotellaceae</taxon>
        <taxon>Segatella</taxon>
    </lineage>
</organism>
<dbReference type="HOGENOM" id="CLU_2864056_0_0_10"/>
<proteinExistence type="predicted"/>
<evidence type="ECO:0000313" key="3">
    <source>
        <dbReference type="Proteomes" id="UP000003112"/>
    </source>
</evidence>
<evidence type="ECO:0000256" key="1">
    <source>
        <dbReference type="SAM" id="MobiDB-lite"/>
    </source>
</evidence>
<name>E6K529_9BACT</name>
<dbReference type="AlphaFoldDB" id="E6K529"/>
<protein>
    <submittedName>
        <fullName evidence="2">Uncharacterized protein</fullName>
    </submittedName>
</protein>
<dbReference type="Proteomes" id="UP000003112">
    <property type="component" value="Unassembled WGS sequence"/>
</dbReference>
<keyword evidence="3" id="KW-1185">Reference proteome</keyword>
<accession>E6K529</accession>
<feature type="compositionally biased region" description="Basic and acidic residues" evidence="1">
    <location>
        <begin position="15"/>
        <end position="35"/>
    </location>
</feature>
<comment type="caution">
    <text evidence="2">The sequence shown here is derived from an EMBL/GenBank/DDBJ whole genome shotgun (WGS) entry which is preliminary data.</text>
</comment>
<gene>
    <name evidence="2" type="ORF">HMPREF6485_0690</name>
</gene>
<sequence>MKNKPECKSAKKKPDRTTSVKKMAETADKTRHADSGGEFQTRYPVGFLSMPIPKAIGPFQQHAD</sequence>